<dbReference type="AlphaFoldDB" id="A0A1J5RMN1"/>
<comment type="caution">
    <text evidence="1">The sequence shown here is derived from an EMBL/GenBank/DDBJ whole genome shotgun (WGS) entry which is preliminary data.</text>
</comment>
<name>A0A1J5RMN1_9ZZZZ</name>
<sequence>MDKQHLKEIKHELKNIFSAIGNKKPENLIQTISYYLTRSQTTNHKTRNAEFGKSEETEKLKAFIEKKSYWITEIDESNYITEGAEQKVYLAKDGTHVIKLNDSIFYASWNDYINSLLLHNYFFAATNYELIGFINKNNTLFAVVKQPYVISTEPTNLAAVTDFLTENGFLKKKNNDYYNEYLGIILEDLHEQNVLTNNGILFFIDTVFYLTKDFYN</sequence>
<proteinExistence type="predicted"/>
<dbReference type="InterPro" id="IPR041055">
    <property type="entry name" value="Kinase-PolyVal"/>
</dbReference>
<accession>A0A1J5RMN1</accession>
<evidence type="ECO:0000313" key="1">
    <source>
        <dbReference type="EMBL" id="OIQ97488.1"/>
    </source>
</evidence>
<dbReference type="EMBL" id="MLJW01000132">
    <property type="protein sequence ID" value="OIQ97488.1"/>
    <property type="molecule type" value="Genomic_DNA"/>
</dbReference>
<gene>
    <name evidence="1" type="ORF">GALL_204980</name>
</gene>
<dbReference type="Pfam" id="PF18762">
    <property type="entry name" value="Kinase-PolyVal"/>
    <property type="match status" value="1"/>
</dbReference>
<organism evidence="1">
    <name type="scientific">mine drainage metagenome</name>
    <dbReference type="NCBI Taxonomy" id="410659"/>
    <lineage>
        <taxon>unclassified sequences</taxon>
        <taxon>metagenomes</taxon>
        <taxon>ecological metagenomes</taxon>
    </lineage>
</organism>
<protein>
    <submittedName>
        <fullName evidence="1">Uncharacterized protein</fullName>
    </submittedName>
</protein>
<reference evidence="1" key="1">
    <citation type="submission" date="2016-10" db="EMBL/GenBank/DDBJ databases">
        <title>Sequence of Gallionella enrichment culture.</title>
        <authorList>
            <person name="Poehlein A."/>
            <person name="Muehling M."/>
            <person name="Daniel R."/>
        </authorList>
    </citation>
    <scope>NUCLEOTIDE SEQUENCE</scope>
</reference>